<evidence type="ECO:0000256" key="4">
    <source>
        <dbReference type="ARBA" id="ARBA00022606"/>
    </source>
</evidence>
<dbReference type="InterPro" id="IPR024253">
    <property type="entry name" value="Phosducin_thioredoxin-like_dom"/>
</dbReference>
<dbReference type="GO" id="GO:0008277">
    <property type="term" value="P:regulation of G protein-coupled receptor signaling pathway"/>
    <property type="evidence" value="ECO:0007669"/>
    <property type="project" value="InterPro"/>
</dbReference>
<dbReference type="GO" id="GO:0007601">
    <property type="term" value="P:visual perception"/>
    <property type="evidence" value="ECO:0007669"/>
    <property type="project" value="UniProtKB-KW"/>
</dbReference>
<evidence type="ECO:0000313" key="14">
    <source>
        <dbReference type="Proteomes" id="UP001652640"/>
    </source>
</evidence>
<evidence type="ECO:0000256" key="11">
    <source>
        <dbReference type="ARBA" id="ARBA00074564"/>
    </source>
</evidence>
<evidence type="ECO:0000256" key="6">
    <source>
        <dbReference type="ARBA" id="ARBA00022990"/>
    </source>
</evidence>
<keyword evidence="4" id="KW-0716">Sensory transduction</keyword>
<dbReference type="GO" id="GO:0005929">
    <property type="term" value="C:cilium"/>
    <property type="evidence" value="ECO:0007669"/>
    <property type="project" value="UniProtKB-SubCell"/>
</dbReference>
<keyword evidence="8" id="KW-0966">Cell projection</keyword>
<keyword evidence="3" id="KW-0597">Phosphoprotein</keyword>
<dbReference type="GO" id="GO:1902605">
    <property type="term" value="P:heterotrimeric G-protein complex assembly"/>
    <property type="evidence" value="ECO:0007669"/>
    <property type="project" value="TreeGrafter"/>
</dbReference>
<dbReference type="GeneID" id="110123852"/>
<evidence type="ECO:0000313" key="15">
    <source>
        <dbReference type="RefSeq" id="XP_020727755.2"/>
    </source>
</evidence>
<dbReference type="InterPro" id="IPR001200">
    <property type="entry name" value="Phosducin"/>
</dbReference>
<dbReference type="GO" id="GO:0005737">
    <property type="term" value="C:cytoplasm"/>
    <property type="evidence" value="ECO:0007669"/>
    <property type="project" value="TreeGrafter"/>
</dbReference>
<organism evidence="14 16">
    <name type="scientific">Odocoileus virginianus</name>
    <name type="common">White-tailed deer</name>
    <dbReference type="NCBI Taxonomy" id="9874"/>
    <lineage>
        <taxon>Eukaryota</taxon>
        <taxon>Metazoa</taxon>
        <taxon>Chordata</taxon>
        <taxon>Craniata</taxon>
        <taxon>Vertebrata</taxon>
        <taxon>Euteleostomi</taxon>
        <taxon>Mammalia</taxon>
        <taxon>Eutheria</taxon>
        <taxon>Laurasiatheria</taxon>
        <taxon>Artiodactyla</taxon>
        <taxon>Ruminantia</taxon>
        <taxon>Pecora</taxon>
        <taxon>Cervidae</taxon>
        <taxon>Odocoileinae</taxon>
        <taxon>Odocoileus</taxon>
    </lineage>
</organism>
<dbReference type="PRINTS" id="PR00677">
    <property type="entry name" value="PHOSDUCIN"/>
</dbReference>
<keyword evidence="7" id="KW-0143">Chaperone</keyword>
<dbReference type="SUPFAM" id="SSF52833">
    <property type="entry name" value="Thioredoxin-like"/>
    <property type="match status" value="1"/>
</dbReference>
<dbReference type="PANTHER" id="PTHR46052:SF4">
    <property type="entry name" value="PHOSDUCIN-LIKE PROTEIN"/>
    <property type="match status" value="1"/>
</dbReference>
<evidence type="ECO:0000313" key="16">
    <source>
        <dbReference type="RefSeq" id="XP_020727756.1"/>
    </source>
</evidence>
<dbReference type="InterPro" id="IPR023196">
    <property type="entry name" value="Phosducin_N_dom_sf"/>
</dbReference>
<keyword evidence="9" id="KW-0844">Vision</keyword>
<dbReference type="FunFam" id="3.40.30.10:FF:000072">
    <property type="entry name" value="Phosducin like"/>
    <property type="match status" value="1"/>
</dbReference>
<reference evidence="14" key="1">
    <citation type="journal article" date="2022" name="J. Hered.">
        <title>A De Novo Chromosome-Level Genome Assembly of the White-Tailed Deer, Odocoileus Virginianus.</title>
        <authorList>
            <person name="London E.W."/>
            <person name="Roca A.L."/>
            <person name="Novakofski J.E."/>
            <person name="Mateus-Pinilla N.E."/>
        </authorList>
    </citation>
    <scope>NUCLEOTIDE SEQUENCE [LARGE SCALE GENOMIC DNA]</scope>
</reference>
<keyword evidence="5" id="KW-0970">Cilium biogenesis/degradation</keyword>
<evidence type="ECO:0000256" key="10">
    <source>
        <dbReference type="ARBA" id="ARBA00063912"/>
    </source>
</evidence>
<comment type="similarity">
    <text evidence="2">Belongs to the phosducin family.</text>
</comment>
<name>A0A6J0VR37_ODOVR</name>
<keyword evidence="6" id="KW-0007">Acetylation</keyword>
<evidence type="ECO:0000256" key="7">
    <source>
        <dbReference type="ARBA" id="ARBA00023186"/>
    </source>
</evidence>
<gene>
    <name evidence="15 16 17" type="primary">PDCL</name>
</gene>
<evidence type="ECO:0000256" key="5">
    <source>
        <dbReference type="ARBA" id="ARBA00022794"/>
    </source>
</evidence>
<dbReference type="Proteomes" id="UP001652640">
    <property type="component" value="Chromosome 2"/>
</dbReference>
<evidence type="ECO:0000256" key="12">
    <source>
        <dbReference type="SAM" id="MobiDB-lite"/>
    </source>
</evidence>
<comment type="subcellular location">
    <subcellularLocation>
        <location evidence="1">Cell projection</location>
        <location evidence="1">Cilium</location>
    </subcellularLocation>
</comment>
<evidence type="ECO:0000313" key="17">
    <source>
        <dbReference type="RefSeq" id="XP_020727757.1"/>
    </source>
</evidence>
<dbReference type="GO" id="GO:0030030">
    <property type="term" value="P:cell projection organization"/>
    <property type="evidence" value="ECO:0007669"/>
    <property type="project" value="UniProtKB-KW"/>
</dbReference>
<dbReference type="OrthoDB" id="70588at2759"/>
<dbReference type="CDD" id="cd02987">
    <property type="entry name" value="Phd_like_Phd"/>
    <property type="match status" value="1"/>
</dbReference>
<feature type="region of interest" description="Disordered" evidence="12">
    <location>
        <begin position="15"/>
        <end position="57"/>
    </location>
</feature>
<evidence type="ECO:0000256" key="8">
    <source>
        <dbReference type="ARBA" id="ARBA00023273"/>
    </source>
</evidence>
<evidence type="ECO:0000256" key="3">
    <source>
        <dbReference type="ARBA" id="ARBA00022553"/>
    </source>
</evidence>
<dbReference type="RefSeq" id="XP_020727755.2">
    <property type="nucleotide sequence ID" value="XM_020872096.2"/>
</dbReference>
<keyword evidence="14" id="KW-1185">Reference proteome</keyword>
<dbReference type="AlphaFoldDB" id="A0A6J0VR37"/>
<dbReference type="Gene3D" id="1.10.168.10">
    <property type="entry name" value="Phosducin, domain 2"/>
    <property type="match status" value="1"/>
</dbReference>
<evidence type="ECO:0000256" key="2">
    <source>
        <dbReference type="ARBA" id="ARBA00009686"/>
    </source>
</evidence>
<evidence type="ECO:0000256" key="9">
    <source>
        <dbReference type="ARBA" id="ARBA00023305"/>
    </source>
</evidence>
<evidence type="ECO:0000259" key="13">
    <source>
        <dbReference type="Pfam" id="PF02114"/>
    </source>
</evidence>
<dbReference type="InterPro" id="IPR051499">
    <property type="entry name" value="Phosducin-like_reg"/>
</dbReference>
<accession>A0A6J0VUA6</accession>
<dbReference type="FunFam" id="1.10.168.10:FF:000001">
    <property type="entry name" value="phosducin-like protein"/>
    <property type="match status" value="1"/>
</dbReference>
<evidence type="ECO:0000256" key="1">
    <source>
        <dbReference type="ARBA" id="ARBA00004138"/>
    </source>
</evidence>
<proteinExistence type="inferred from homology"/>
<sequence length="301" mass="34219">MTTLDDKLLGEKLQYYYSSSEEEDSDHEDKDRGRGALAGGSTPADADLAGEGISVNTGPKGVINDWRRFKQLETEQREEQCREMERLIKKLSLSCRSHLDEEEEQQKQKALQEKISGKMTLKDLAVMNEDQDDEEFLQQYRKQRMEEMRQQLYQGPQFKQVFEIPSGEGFLDMIDKEQRSTLIMVHIYEDGIPGTEAMNGCMLCLAAEYPAVKFCRVRSSVIGASSRFTRNALPALLIYKGGELIGNFVRVTDQLGEDFFAVDLEAFLQEFGLLPEKEVLLLTSVRNSATCHSEDSDLEID</sequence>
<dbReference type="KEGG" id="ovr:110123852"/>
<dbReference type="RefSeq" id="XP_020727757.1">
    <property type="nucleotide sequence ID" value="XM_020872098.1"/>
</dbReference>
<reference evidence="16 17" key="2">
    <citation type="submission" date="2025-04" db="UniProtKB">
        <authorList>
            <consortium name="RefSeq"/>
        </authorList>
    </citation>
    <scope>IDENTIFICATION</scope>
    <source>
        <tissue evidence="16 17">Blood</tissue>
        <tissue evidence="15">Tongue muscle</tissue>
    </source>
</reference>
<dbReference type="PANTHER" id="PTHR46052">
    <property type="entry name" value="PHOSDUCIN-LIKE PROTEIN"/>
    <property type="match status" value="1"/>
</dbReference>
<protein>
    <recommendedName>
        <fullName evidence="11">Phosducin-like protein</fullName>
    </recommendedName>
</protein>
<dbReference type="Gene3D" id="3.40.30.10">
    <property type="entry name" value="Glutaredoxin"/>
    <property type="match status" value="1"/>
</dbReference>
<feature type="domain" description="Phosducin" evidence="13">
    <location>
        <begin position="38"/>
        <end position="299"/>
    </location>
</feature>
<comment type="subunit">
    <text evidence="10">Forms a complex with the beta and gamma subunits of the GTP-binding protein, transducin. Interacts with the CCT chaperonin complex.</text>
</comment>
<dbReference type="Pfam" id="PF02114">
    <property type="entry name" value="Phosducin"/>
    <property type="match status" value="1"/>
</dbReference>
<dbReference type="InterPro" id="IPR036249">
    <property type="entry name" value="Thioredoxin-like_sf"/>
</dbReference>
<accession>A0A6J0VR37</accession>
<dbReference type="RefSeq" id="XP_020727756.1">
    <property type="nucleotide sequence ID" value="XM_020872097.1"/>
</dbReference>